<protein>
    <submittedName>
        <fullName evidence="4">SDR family oxidoreductase</fullName>
    </submittedName>
</protein>
<dbReference type="CDD" id="cd05233">
    <property type="entry name" value="SDR_c"/>
    <property type="match status" value="1"/>
</dbReference>
<evidence type="ECO:0000256" key="2">
    <source>
        <dbReference type="ARBA" id="ARBA00023002"/>
    </source>
</evidence>
<dbReference type="PANTHER" id="PTHR42760:SF133">
    <property type="entry name" value="3-OXOACYL-[ACYL-CARRIER-PROTEIN] REDUCTASE"/>
    <property type="match status" value="1"/>
</dbReference>
<evidence type="ECO:0000256" key="1">
    <source>
        <dbReference type="ARBA" id="ARBA00006484"/>
    </source>
</evidence>
<dbReference type="InterPro" id="IPR057326">
    <property type="entry name" value="KR_dom"/>
</dbReference>
<keyword evidence="2" id="KW-0560">Oxidoreductase</keyword>
<dbReference type="GO" id="GO:0016616">
    <property type="term" value="F:oxidoreductase activity, acting on the CH-OH group of donors, NAD or NADP as acceptor"/>
    <property type="evidence" value="ECO:0007669"/>
    <property type="project" value="TreeGrafter"/>
</dbReference>
<dbReference type="SUPFAM" id="SSF51735">
    <property type="entry name" value="NAD(P)-binding Rossmann-fold domains"/>
    <property type="match status" value="1"/>
</dbReference>
<dbReference type="NCBIfam" id="NF005559">
    <property type="entry name" value="PRK07231.1"/>
    <property type="match status" value="1"/>
</dbReference>
<dbReference type="InterPro" id="IPR036291">
    <property type="entry name" value="NAD(P)-bd_dom_sf"/>
</dbReference>
<dbReference type="InterPro" id="IPR020904">
    <property type="entry name" value="Sc_DH/Rdtase_CS"/>
</dbReference>
<sequence>MIATPREGSGPQYLDERVALVTGSSAGIGLAVAQKLAADGASVVVNSRSQERADAAAAAVGGDRVIALAADVGDPASVQELVDRTVESFGRLDILVNNAGQSNAVPTTELAVEDWQRVLQLNLTGPFLCAQAAGRVMLAAGAGVIINMGSIWGHAGLPGRVAYASTKHAITGMTKVLASEWGPHGLRVLSVDPGYTETELVSQLLASGAVDEKSILARTPSRRLAQPSEIAEMVAFMASDRARFVNGSSVLVDGGWTAYGGW</sequence>
<dbReference type="Pfam" id="PF13561">
    <property type="entry name" value="adh_short_C2"/>
    <property type="match status" value="1"/>
</dbReference>
<dbReference type="EMBL" id="JAAXKZ010000118">
    <property type="protein sequence ID" value="NMH94568.1"/>
    <property type="molecule type" value="Genomic_DNA"/>
</dbReference>
<evidence type="ECO:0000259" key="3">
    <source>
        <dbReference type="SMART" id="SM00822"/>
    </source>
</evidence>
<evidence type="ECO:0000313" key="5">
    <source>
        <dbReference type="Proteomes" id="UP000586918"/>
    </source>
</evidence>
<gene>
    <name evidence="4" type="ORF">HF519_23940</name>
</gene>
<dbReference type="PROSITE" id="PS00061">
    <property type="entry name" value="ADH_SHORT"/>
    <property type="match status" value="1"/>
</dbReference>
<dbReference type="FunFam" id="3.40.50.720:FF:000084">
    <property type="entry name" value="Short-chain dehydrogenase reductase"/>
    <property type="match status" value="1"/>
</dbReference>
<comment type="caution">
    <text evidence="4">The sequence shown here is derived from an EMBL/GenBank/DDBJ whole genome shotgun (WGS) entry which is preliminary data.</text>
</comment>
<dbReference type="NCBIfam" id="NF009466">
    <property type="entry name" value="PRK12826.1-2"/>
    <property type="match status" value="1"/>
</dbReference>
<proteinExistence type="inferred from homology"/>
<dbReference type="InterPro" id="IPR002347">
    <property type="entry name" value="SDR_fam"/>
</dbReference>
<dbReference type="SMART" id="SM00822">
    <property type="entry name" value="PKS_KR"/>
    <property type="match status" value="1"/>
</dbReference>
<dbReference type="PANTHER" id="PTHR42760">
    <property type="entry name" value="SHORT-CHAIN DEHYDROGENASES/REDUCTASES FAMILY MEMBER"/>
    <property type="match status" value="1"/>
</dbReference>
<dbReference type="PRINTS" id="PR00080">
    <property type="entry name" value="SDRFAMILY"/>
</dbReference>
<name>A0A848DPA4_9PSEU</name>
<dbReference type="PRINTS" id="PR00081">
    <property type="entry name" value="GDHRDH"/>
</dbReference>
<evidence type="ECO:0000313" key="4">
    <source>
        <dbReference type="EMBL" id="NMH94568.1"/>
    </source>
</evidence>
<comment type="similarity">
    <text evidence="1">Belongs to the short-chain dehydrogenases/reductases (SDR) family.</text>
</comment>
<dbReference type="AlphaFoldDB" id="A0A848DPA4"/>
<keyword evidence="5" id="KW-1185">Reference proteome</keyword>
<dbReference type="Proteomes" id="UP000586918">
    <property type="component" value="Unassembled WGS sequence"/>
</dbReference>
<dbReference type="Gene3D" id="3.40.50.720">
    <property type="entry name" value="NAD(P)-binding Rossmann-like Domain"/>
    <property type="match status" value="1"/>
</dbReference>
<feature type="domain" description="Ketoreductase" evidence="3">
    <location>
        <begin position="17"/>
        <end position="184"/>
    </location>
</feature>
<accession>A0A848DPA4</accession>
<dbReference type="RefSeq" id="WP_169415250.1">
    <property type="nucleotide sequence ID" value="NZ_JAAXKZ010000118.1"/>
</dbReference>
<organism evidence="4 5">
    <name type="scientific">Pseudonocardia bannensis</name>
    <dbReference type="NCBI Taxonomy" id="630973"/>
    <lineage>
        <taxon>Bacteria</taxon>
        <taxon>Bacillati</taxon>
        <taxon>Actinomycetota</taxon>
        <taxon>Actinomycetes</taxon>
        <taxon>Pseudonocardiales</taxon>
        <taxon>Pseudonocardiaceae</taxon>
        <taxon>Pseudonocardia</taxon>
    </lineage>
</organism>
<reference evidence="4 5" key="1">
    <citation type="submission" date="2020-04" db="EMBL/GenBank/DDBJ databases">
        <authorList>
            <person name="Klaysubun C."/>
            <person name="Duangmal K."/>
            <person name="Lipun K."/>
        </authorList>
    </citation>
    <scope>NUCLEOTIDE SEQUENCE [LARGE SCALE GENOMIC DNA]</scope>
    <source>
        <strain evidence="4 5">DSM 45300</strain>
    </source>
</reference>